<dbReference type="AlphaFoldDB" id="A0AAN7B681"/>
<sequence>MQLSATALLFGAISLASGVMGQDKPPANFGVKFTNGIEVLNTGVNGGLSAIPGSSYTRTRWSWGTIPKTCYDQAMEGYCNPYDMEIYEVKYSDCGTPVTICRCNNAPMSINQLSDAIGKLPVKGRQWALYFSHFTGNSCSAWAAGVNIAILGNCGQSAVFHELTHVLDSYAVNTKGGAYSRQGEWAQIVLKGSCVATYYARGSGWPESYAEAGVMTAYHVNVRSIWDLDVGCMADQMGKNIEQLGGILKRQSGATCNRLWAKDPAVCMGPAARDAGNCPGLRRAVAATSASAAGIMVEVPPVLAPEEQKIAEEEKVEAAKVAGYVIHKNGTVTWPEAEAKRSTGVPKGFMA</sequence>
<dbReference type="EMBL" id="MU858096">
    <property type="protein sequence ID" value="KAK4214281.1"/>
    <property type="molecule type" value="Genomic_DNA"/>
</dbReference>
<protein>
    <recommendedName>
        <fullName evidence="4">Conidiation-specific protein 13</fullName>
    </recommendedName>
</protein>
<evidence type="ECO:0000313" key="2">
    <source>
        <dbReference type="EMBL" id="KAK4214281.1"/>
    </source>
</evidence>
<organism evidence="2 3">
    <name type="scientific">Rhypophila decipiens</name>
    <dbReference type="NCBI Taxonomy" id="261697"/>
    <lineage>
        <taxon>Eukaryota</taxon>
        <taxon>Fungi</taxon>
        <taxon>Dikarya</taxon>
        <taxon>Ascomycota</taxon>
        <taxon>Pezizomycotina</taxon>
        <taxon>Sordariomycetes</taxon>
        <taxon>Sordariomycetidae</taxon>
        <taxon>Sordariales</taxon>
        <taxon>Naviculisporaceae</taxon>
        <taxon>Rhypophila</taxon>
    </lineage>
</organism>
<comment type="caution">
    <text evidence="2">The sequence shown here is derived from an EMBL/GenBank/DDBJ whole genome shotgun (WGS) entry which is preliminary data.</text>
</comment>
<reference evidence="2" key="1">
    <citation type="journal article" date="2023" name="Mol. Phylogenet. Evol.">
        <title>Genome-scale phylogeny and comparative genomics of the fungal order Sordariales.</title>
        <authorList>
            <person name="Hensen N."/>
            <person name="Bonometti L."/>
            <person name="Westerberg I."/>
            <person name="Brannstrom I.O."/>
            <person name="Guillou S."/>
            <person name="Cros-Aarteil S."/>
            <person name="Calhoun S."/>
            <person name="Haridas S."/>
            <person name="Kuo A."/>
            <person name="Mondo S."/>
            <person name="Pangilinan J."/>
            <person name="Riley R."/>
            <person name="LaButti K."/>
            <person name="Andreopoulos B."/>
            <person name="Lipzen A."/>
            <person name="Chen C."/>
            <person name="Yan M."/>
            <person name="Daum C."/>
            <person name="Ng V."/>
            <person name="Clum A."/>
            <person name="Steindorff A."/>
            <person name="Ohm R.A."/>
            <person name="Martin F."/>
            <person name="Silar P."/>
            <person name="Natvig D.O."/>
            <person name="Lalanne C."/>
            <person name="Gautier V."/>
            <person name="Ament-Velasquez S.L."/>
            <person name="Kruys A."/>
            <person name="Hutchinson M.I."/>
            <person name="Powell A.J."/>
            <person name="Barry K."/>
            <person name="Miller A.N."/>
            <person name="Grigoriev I.V."/>
            <person name="Debuchy R."/>
            <person name="Gladieux P."/>
            <person name="Hiltunen Thoren M."/>
            <person name="Johannesson H."/>
        </authorList>
    </citation>
    <scope>NUCLEOTIDE SEQUENCE</scope>
    <source>
        <strain evidence="2">PSN293</strain>
    </source>
</reference>
<name>A0AAN7B681_9PEZI</name>
<reference evidence="2" key="2">
    <citation type="submission" date="2023-05" db="EMBL/GenBank/DDBJ databases">
        <authorList>
            <consortium name="Lawrence Berkeley National Laboratory"/>
            <person name="Steindorff A."/>
            <person name="Hensen N."/>
            <person name="Bonometti L."/>
            <person name="Westerberg I."/>
            <person name="Brannstrom I.O."/>
            <person name="Guillou S."/>
            <person name="Cros-Aarteil S."/>
            <person name="Calhoun S."/>
            <person name="Haridas S."/>
            <person name="Kuo A."/>
            <person name="Mondo S."/>
            <person name="Pangilinan J."/>
            <person name="Riley R."/>
            <person name="Labutti K."/>
            <person name="Andreopoulos B."/>
            <person name="Lipzen A."/>
            <person name="Chen C."/>
            <person name="Yanf M."/>
            <person name="Daum C."/>
            <person name="Ng V."/>
            <person name="Clum A."/>
            <person name="Ohm R."/>
            <person name="Martin F."/>
            <person name="Silar P."/>
            <person name="Natvig D."/>
            <person name="Lalanne C."/>
            <person name="Gautier V."/>
            <person name="Ament-Velasquez S.L."/>
            <person name="Kruys A."/>
            <person name="Hutchinson M.I."/>
            <person name="Powell A.J."/>
            <person name="Barry K."/>
            <person name="Miller A.N."/>
            <person name="Grigoriev I.V."/>
            <person name="Debuchy R."/>
            <person name="Gladieux P."/>
            <person name="Thoren M.H."/>
            <person name="Johannesson H."/>
        </authorList>
    </citation>
    <scope>NUCLEOTIDE SEQUENCE</scope>
    <source>
        <strain evidence="2">PSN293</strain>
    </source>
</reference>
<keyword evidence="1" id="KW-0732">Signal</keyword>
<proteinExistence type="predicted"/>
<feature type="chain" id="PRO_5042930849" description="Conidiation-specific protein 13" evidence="1">
    <location>
        <begin position="22"/>
        <end position="351"/>
    </location>
</feature>
<gene>
    <name evidence="2" type="ORF">QBC37DRAFT_462136</name>
</gene>
<accession>A0AAN7B681</accession>
<evidence type="ECO:0000313" key="3">
    <source>
        <dbReference type="Proteomes" id="UP001301769"/>
    </source>
</evidence>
<dbReference type="Proteomes" id="UP001301769">
    <property type="component" value="Unassembled WGS sequence"/>
</dbReference>
<evidence type="ECO:0008006" key="4">
    <source>
        <dbReference type="Google" id="ProtNLM"/>
    </source>
</evidence>
<keyword evidence="3" id="KW-1185">Reference proteome</keyword>
<feature type="signal peptide" evidence="1">
    <location>
        <begin position="1"/>
        <end position="21"/>
    </location>
</feature>
<evidence type="ECO:0000256" key="1">
    <source>
        <dbReference type="SAM" id="SignalP"/>
    </source>
</evidence>